<proteinExistence type="predicted"/>
<evidence type="ECO:0000313" key="2">
    <source>
        <dbReference type="Proteomes" id="UP001236507"/>
    </source>
</evidence>
<dbReference type="EMBL" id="JASHIF010000002">
    <property type="protein sequence ID" value="MDI9857712.1"/>
    <property type="molecule type" value="Genomic_DNA"/>
</dbReference>
<gene>
    <name evidence="1" type="ORF">QM524_00700</name>
</gene>
<dbReference type="Proteomes" id="UP001236507">
    <property type="component" value="Unassembled WGS sequence"/>
</dbReference>
<evidence type="ECO:0008006" key="3">
    <source>
        <dbReference type="Google" id="ProtNLM"/>
    </source>
</evidence>
<keyword evidence="2" id="KW-1185">Reference proteome</keyword>
<protein>
    <recommendedName>
        <fullName evidence="3">Lipoprotein</fullName>
    </recommendedName>
</protein>
<dbReference type="RefSeq" id="WP_283343032.1">
    <property type="nucleotide sequence ID" value="NZ_JASHIF010000002.1"/>
</dbReference>
<organism evidence="1 2">
    <name type="scientific">Flectobacillus roseus</name>
    <dbReference type="NCBI Taxonomy" id="502259"/>
    <lineage>
        <taxon>Bacteria</taxon>
        <taxon>Pseudomonadati</taxon>
        <taxon>Bacteroidota</taxon>
        <taxon>Cytophagia</taxon>
        <taxon>Cytophagales</taxon>
        <taxon>Flectobacillaceae</taxon>
        <taxon>Flectobacillus</taxon>
    </lineage>
</organism>
<comment type="caution">
    <text evidence="1">The sequence shown here is derived from an EMBL/GenBank/DDBJ whole genome shotgun (WGS) entry which is preliminary data.</text>
</comment>
<name>A0ABT6Y2D5_9BACT</name>
<accession>A0ABT6Y2D5</accession>
<sequence length="217" mass="25658">MENPYNKLFADMKKHCLHYCLSIFICFLSCSKERLDEAYFFSKYDKNGRVIGKEELYLKVKMINDTLKEILILNKDSLILKYKEFENNTGVYREFSDEFRPYYSFDSSSVGGTNDIFPPIVNMESWLINKKIIKVDNNIYEIYHFNELSYCNPSISTYWVKGIGLIAVFIYNGKKEQYYLCDRIEGNIIKSMRMKKIGETIINDSTFFKKAKYLPCT</sequence>
<reference evidence="1 2" key="1">
    <citation type="submission" date="2023-05" db="EMBL/GenBank/DDBJ databases">
        <title>Novel species of genus Flectobacillus isolated from stream in China.</title>
        <authorList>
            <person name="Lu H."/>
        </authorList>
    </citation>
    <scope>NUCLEOTIDE SEQUENCE [LARGE SCALE GENOMIC DNA]</scope>
    <source>
        <strain evidence="1 2">KCTC 42575</strain>
    </source>
</reference>
<evidence type="ECO:0000313" key="1">
    <source>
        <dbReference type="EMBL" id="MDI9857712.1"/>
    </source>
</evidence>